<protein>
    <submittedName>
        <fullName evidence="2">Uncharacterized protein</fullName>
    </submittedName>
</protein>
<reference evidence="2 3" key="1">
    <citation type="submission" date="2023-07" db="EMBL/GenBank/DDBJ databases">
        <title>Genomic Encyclopedia of Type Strains, Phase IV (KMG-IV): sequencing the most valuable type-strain genomes for metagenomic binning, comparative biology and taxonomic classification.</title>
        <authorList>
            <person name="Goeker M."/>
        </authorList>
    </citation>
    <scope>NUCLEOTIDE SEQUENCE [LARGE SCALE GENOMIC DNA]</scope>
    <source>
        <strain evidence="2 3">DSM 12751</strain>
    </source>
</reference>
<evidence type="ECO:0000313" key="2">
    <source>
        <dbReference type="EMBL" id="MDQ0164505.1"/>
    </source>
</evidence>
<evidence type="ECO:0000256" key="1">
    <source>
        <dbReference type="SAM" id="SignalP"/>
    </source>
</evidence>
<dbReference type="EMBL" id="JAUSTY010000001">
    <property type="protein sequence ID" value="MDQ0164505.1"/>
    <property type="molecule type" value="Genomic_DNA"/>
</dbReference>
<accession>A0ABT9VV50</accession>
<proteinExistence type="predicted"/>
<gene>
    <name evidence="2" type="ORF">J2S11_000404</name>
</gene>
<keyword evidence="1" id="KW-0732">Signal</keyword>
<keyword evidence="3" id="KW-1185">Reference proteome</keyword>
<organism evidence="2 3">
    <name type="scientific">Caldalkalibacillus horti</name>
    <dbReference type="NCBI Taxonomy" id="77523"/>
    <lineage>
        <taxon>Bacteria</taxon>
        <taxon>Bacillati</taxon>
        <taxon>Bacillota</taxon>
        <taxon>Bacilli</taxon>
        <taxon>Bacillales</taxon>
        <taxon>Bacillaceae</taxon>
        <taxon>Caldalkalibacillus</taxon>
    </lineage>
</organism>
<feature type="signal peptide" evidence="1">
    <location>
        <begin position="1"/>
        <end position="20"/>
    </location>
</feature>
<feature type="chain" id="PRO_5045212054" evidence="1">
    <location>
        <begin position="21"/>
        <end position="47"/>
    </location>
</feature>
<dbReference type="Proteomes" id="UP001235840">
    <property type="component" value="Unassembled WGS sequence"/>
</dbReference>
<name>A0ABT9VV50_9BACI</name>
<sequence length="47" mass="5152">MKKILTIVFTSSLFTLLVFSNFSTETLTTSTSPGGSIIEKQNVEVKI</sequence>
<comment type="caution">
    <text evidence="2">The sequence shown here is derived from an EMBL/GenBank/DDBJ whole genome shotgun (WGS) entry which is preliminary data.</text>
</comment>
<evidence type="ECO:0000313" key="3">
    <source>
        <dbReference type="Proteomes" id="UP001235840"/>
    </source>
</evidence>